<dbReference type="InterPro" id="IPR007560">
    <property type="entry name" value="Restrct_endonuc_IV_Mrr"/>
</dbReference>
<evidence type="ECO:0000313" key="4">
    <source>
        <dbReference type="EMBL" id="RMA92530.1"/>
    </source>
</evidence>
<keyword evidence="2" id="KW-0472">Membrane</keyword>
<dbReference type="GO" id="GO:0004519">
    <property type="term" value="F:endonuclease activity"/>
    <property type="evidence" value="ECO:0007669"/>
    <property type="project" value="UniProtKB-KW"/>
</dbReference>
<reference evidence="4 5" key="1">
    <citation type="submission" date="2018-10" db="EMBL/GenBank/DDBJ databases">
        <title>Genomic Encyclopedia of Archaeal and Bacterial Type Strains, Phase II (KMG-II): from individual species to whole genera.</title>
        <authorList>
            <person name="Goeker M."/>
        </authorList>
    </citation>
    <scope>NUCLEOTIDE SEQUENCE [LARGE SCALE GENOMIC DNA]</scope>
    <source>
        <strain evidence="4 5">VM1</strain>
    </source>
</reference>
<evidence type="ECO:0000256" key="1">
    <source>
        <dbReference type="SAM" id="Coils"/>
    </source>
</evidence>
<keyword evidence="5" id="KW-1185">Reference proteome</keyword>
<comment type="caution">
    <text evidence="4">The sequence shown here is derived from an EMBL/GenBank/DDBJ whole genome shotgun (WGS) entry which is preliminary data.</text>
</comment>
<dbReference type="AlphaFoldDB" id="A0A3M0B556"/>
<name>A0A3M0B556_9AQUI</name>
<gene>
    <name evidence="4" type="ORF">CLV39_1578</name>
</gene>
<feature type="domain" description="Restriction endonuclease type IV Mrr" evidence="3">
    <location>
        <begin position="90"/>
        <end position="178"/>
    </location>
</feature>
<feature type="transmembrane region" description="Helical" evidence="2">
    <location>
        <begin position="6"/>
        <end position="24"/>
    </location>
</feature>
<keyword evidence="4" id="KW-0540">Nuclease</keyword>
<organism evidence="4 5">
    <name type="scientific">Hydrogenothermus marinus</name>
    <dbReference type="NCBI Taxonomy" id="133270"/>
    <lineage>
        <taxon>Bacteria</taxon>
        <taxon>Pseudomonadati</taxon>
        <taxon>Aquificota</taxon>
        <taxon>Aquificia</taxon>
        <taxon>Aquificales</taxon>
        <taxon>Hydrogenothermaceae</taxon>
        <taxon>Hydrogenothermus</taxon>
    </lineage>
</organism>
<protein>
    <submittedName>
        <fullName evidence="4">Restriction endonuclease</fullName>
    </submittedName>
</protein>
<dbReference type="Proteomes" id="UP000280842">
    <property type="component" value="Unassembled WGS sequence"/>
</dbReference>
<dbReference type="GO" id="GO:0003677">
    <property type="term" value="F:DNA binding"/>
    <property type="evidence" value="ECO:0007669"/>
    <property type="project" value="InterPro"/>
</dbReference>
<keyword evidence="4" id="KW-0255">Endonuclease</keyword>
<keyword evidence="2" id="KW-0812">Transmembrane</keyword>
<dbReference type="RefSeq" id="WP_121923678.1">
    <property type="nucleotide sequence ID" value="NZ_REFO01000016.1"/>
</dbReference>
<dbReference type="Pfam" id="PF04471">
    <property type="entry name" value="Mrr_cat"/>
    <property type="match status" value="1"/>
</dbReference>
<keyword evidence="2" id="KW-1133">Transmembrane helix</keyword>
<evidence type="ECO:0000259" key="3">
    <source>
        <dbReference type="Pfam" id="PF04471"/>
    </source>
</evidence>
<dbReference type="SUPFAM" id="SSF52980">
    <property type="entry name" value="Restriction endonuclease-like"/>
    <property type="match status" value="1"/>
</dbReference>
<dbReference type="InterPro" id="IPR011335">
    <property type="entry name" value="Restrct_endonuc-II-like"/>
</dbReference>
<keyword evidence="4" id="KW-0378">Hydrolase</keyword>
<dbReference type="OrthoDB" id="11879at2"/>
<evidence type="ECO:0000313" key="5">
    <source>
        <dbReference type="Proteomes" id="UP000280842"/>
    </source>
</evidence>
<sequence>MNIDLLIASLILTFVGIYIVFRYVEEKKKYKKNYIPMLESFIEKCKKEKKYYQHRADNFKQNIEEIKKQIQKIKNSTNDYKWTDEDIKDLRRLKGKELESIMTGILEILDYKVEEPPIFKDHFIDFIAKKDNKKICIYFLDSKKLKNFSEKTVNELLKGKEKYRCDTVWIISNVDINRDLLNHTDIKLFTEKEIIKEFPSLTIFIDYEEAKTKLHNYELLYKETYDEVIRRDEWIEEANRKIQEFQSNMSNLSN</sequence>
<evidence type="ECO:0000256" key="2">
    <source>
        <dbReference type="SAM" id="Phobius"/>
    </source>
</evidence>
<dbReference type="GO" id="GO:0009307">
    <property type="term" value="P:DNA restriction-modification system"/>
    <property type="evidence" value="ECO:0007669"/>
    <property type="project" value="InterPro"/>
</dbReference>
<keyword evidence="1" id="KW-0175">Coiled coil</keyword>
<accession>A0A3M0B556</accession>
<proteinExistence type="predicted"/>
<feature type="coiled-coil region" evidence="1">
    <location>
        <begin position="42"/>
        <end position="76"/>
    </location>
</feature>
<dbReference type="EMBL" id="REFO01000016">
    <property type="protein sequence ID" value="RMA92530.1"/>
    <property type="molecule type" value="Genomic_DNA"/>
</dbReference>